<evidence type="ECO:0000259" key="1">
    <source>
        <dbReference type="Pfam" id="PF03781"/>
    </source>
</evidence>
<dbReference type="Pfam" id="PF03781">
    <property type="entry name" value="FGE-sulfatase"/>
    <property type="match status" value="1"/>
</dbReference>
<reference evidence="2 3" key="1">
    <citation type="submission" date="2017-08" db="EMBL/GenBank/DDBJ databases">
        <authorList>
            <person name="de Groot N.N."/>
        </authorList>
    </citation>
    <scope>NUCLEOTIDE SEQUENCE [LARGE SCALE GENOMIC DNA]</scope>
    <source>
        <strain evidence="2 3">HM2</strain>
    </source>
</reference>
<dbReference type="InterPro" id="IPR042095">
    <property type="entry name" value="SUMF_sf"/>
</dbReference>
<gene>
    <name evidence="2" type="ORF">SAMN05661053_1393</name>
</gene>
<dbReference type="RefSeq" id="WP_109572606.1">
    <property type="nucleotide sequence ID" value="NZ_UHJL01000002.1"/>
</dbReference>
<dbReference type="InterPro" id="IPR022277">
    <property type="entry name" value="CHP02171_FIBSS"/>
</dbReference>
<dbReference type="NCBIfam" id="TIGR02171">
    <property type="entry name" value="Fb_sc_TIGR02171"/>
    <property type="match status" value="1"/>
</dbReference>
<dbReference type="GO" id="GO:0120147">
    <property type="term" value="F:formylglycine-generating oxidase activity"/>
    <property type="evidence" value="ECO:0007669"/>
    <property type="project" value="TreeGrafter"/>
</dbReference>
<protein>
    <submittedName>
        <fullName evidence="2">TIGR02171 family protein</fullName>
    </submittedName>
</protein>
<evidence type="ECO:0000313" key="2">
    <source>
        <dbReference type="EMBL" id="SUQ24003.1"/>
    </source>
</evidence>
<proteinExistence type="predicted"/>
<name>A0A380S4U8_FIBSU</name>
<dbReference type="PROSITE" id="PS51257">
    <property type="entry name" value="PROKAR_LIPOPROTEIN"/>
    <property type="match status" value="1"/>
</dbReference>
<dbReference type="SUPFAM" id="SSF69304">
    <property type="entry name" value="Tricorn protease N-terminal domain"/>
    <property type="match status" value="1"/>
</dbReference>
<dbReference type="Proteomes" id="UP000255423">
    <property type="component" value="Unassembled WGS sequence"/>
</dbReference>
<dbReference type="PANTHER" id="PTHR23150">
    <property type="entry name" value="SULFATASE MODIFYING FACTOR 1, 2"/>
    <property type="match status" value="1"/>
</dbReference>
<dbReference type="PANTHER" id="PTHR23150:SF19">
    <property type="entry name" value="FORMYLGLYCINE-GENERATING ENZYME"/>
    <property type="match status" value="1"/>
</dbReference>
<dbReference type="InterPro" id="IPR051043">
    <property type="entry name" value="Sulfatase_Mod_Factor_Kinase"/>
</dbReference>
<dbReference type="InterPro" id="IPR005532">
    <property type="entry name" value="SUMF_dom"/>
</dbReference>
<organism evidence="2 3">
    <name type="scientific">Fibrobacter succinogenes</name>
    <name type="common">Bacteroides succinogenes</name>
    <dbReference type="NCBI Taxonomy" id="833"/>
    <lineage>
        <taxon>Bacteria</taxon>
        <taxon>Pseudomonadati</taxon>
        <taxon>Fibrobacterota</taxon>
        <taxon>Fibrobacteria</taxon>
        <taxon>Fibrobacterales</taxon>
        <taxon>Fibrobacteraceae</taxon>
        <taxon>Fibrobacter</taxon>
    </lineage>
</organism>
<dbReference type="SUPFAM" id="SSF56436">
    <property type="entry name" value="C-type lectin-like"/>
    <property type="match status" value="1"/>
</dbReference>
<dbReference type="EMBL" id="UHJL01000002">
    <property type="protein sequence ID" value="SUQ24003.1"/>
    <property type="molecule type" value="Genomic_DNA"/>
</dbReference>
<dbReference type="Gene3D" id="2.120.10.30">
    <property type="entry name" value="TolB, C-terminal domain"/>
    <property type="match status" value="1"/>
</dbReference>
<evidence type="ECO:0000313" key="3">
    <source>
        <dbReference type="Proteomes" id="UP000255423"/>
    </source>
</evidence>
<dbReference type="Gene3D" id="3.90.1580.10">
    <property type="entry name" value="paralog of FGE (formylglycine-generating enzyme)"/>
    <property type="match status" value="1"/>
</dbReference>
<dbReference type="InterPro" id="IPR016187">
    <property type="entry name" value="CTDL_fold"/>
</dbReference>
<feature type="domain" description="Sulfatase-modifying factor enzyme-like" evidence="1">
    <location>
        <begin position="62"/>
        <end position="265"/>
    </location>
</feature>
<sequence>MKWPALIVCAGVLIGCSDSGTSSAESIHISIENDKEHNGMILISTQNSTVRLGTKLKANFAYDFSIDKHEVTCGDFAKLVKNHKCENAELPVTNITFFDAVLFANEKSKSEKLDTAYSYTSASFDSDGHCTELAGYEFHADRDAYRLPTEAEWTLVASNNWEPHKSWNADNSDYKLHKPCTADSTADICDLAGNAMEWVNDWMGAFRDTTITNYVGAPDGGNIGERVVKGGSYRNEPAAMTLDNRGDVYTVTSSTKANYVGFRLAFGKIPDAVWMNAKGIAIASPINVLTTSAELRKSTKTYHNKLVFRNDETGNIAIINFTNGTPTVSEIVDTIDSYHPTLSPDGRFVAFSTKYEGISGTSELYVRCLDSTELKYKLDVESAAIPRWRVHEGDTEIVYVTSADNNSDKGKWESASTWSVKFADGKFETPKKLFDGTFNGGISADDKLAVSGARLLRTNVNGKNQTWYNEEQACNASLSELTKQTLFLDFGGKTGKEFSGAKYNTHEQMLIADSTGKLVKMIPAPKGYTFDHTEWVHNSENLAVATLTDIDGAHPKIVLVNTNDSSVTEIANGTELWHPDFWIGKLQNFETKLNVDSAGMYELNCPYTGDMSTTMSRYDMELLYKHRDSINVLVSGSSRPWAGFNPIILNKNKEIFSINMSNAAVDLSVAKKLLFQYGVNLLPKLKVVAVSIDIDILFWRHFEMPNFWKLIFEHSTGFIYDANHNFWADGYPEGLYELTRDSYGENSDIRETEQTMLGHVEDSGDGWQGSPIYVDSTYMDGITKDPSDMLLEEVEDFIQEAESKNLYLIGIIFPQSPDYRSTGAFGRYGLRRSIAKKMIEKIQKFQDKYKHFILMDENKMGDHDYTDEMALNCDHLADKGAEQLTNRLDSLIKTLKIDWK</sequence>
<dbReference type="AlphaFoldDB" id="A0A380S4U8"/>
<dbReference type="InterPro" id="IPR011042">
    <property type="entry name" value="6-blade_b-propeller_TolB-like"/>
</dbReference>
<accession>A0A380S4U8</accession>